<feature type="region of interest" description="Disordered" evidence="1">
    <location>
        <begin position="1"/>
        <end position="46"/>
    </location>
</feature>
<evidence type="ECO:0000313" key="3">
    <source>
        <dbReference type="Proteomes" id="UP001482620"/>
    </source>
</evidence>
<evidence type="ECO:0000256" key="1">
    <source>
        <dbReference type="SAM" id="MobiDB-lite"/>
    </source>
</evidence>
<dbReference type="EMBL" id="JAHRIQ010052263">
    <property type="protein sequence ID" value="MEQ2238518.1"/>
    <property type="molecule type" value="Genomic_DNA"/>
</dbReference>
<name>A0ABV0U014_9TELE</name>
<feature type="non-terminal residue" evidence="2">
    <location>
        <position position="1"/>
    </location>
</feature>
<organism evidence="2 3">
    <name type="scientific">Ilyodon furcidens</name>
    <name type="common">goldbreast splitfin</name>
    <dbReference type="NCBI Taxonomy" id="33524"/>
    <lineage>
        <taxon>Eukaryota</taxon>
        <taxon>Metazoa</taxon>
        <taxon>Chordata</taxon>
        <taxon>Craniata</taxon>
        <taxon>Vertebrata</taxon>
        <taxon>Euteleostomi</taxon>
        <taxon>Actinopterygii</taxon>
        <taxon>Neopterygii</taxon>
        <taxon>Teleostei</taxon>
        <taxon>Neoteleostei</taxon>
        <taxon>Acanthomorphata</taxon>
        <taxon>Ovalentaria</taxon>
        <taxon>Atherinomorphae</taxon>
        <taxon>Cyprinodontiformes</taxon>
        <taxon>Goodeidae</taxon>
        <taxon>Ilyodon</taxon>
    </lineage>
</organism>
<protein>
    <submittedName>
        <fullName evidence="2">Uncharacterized protein</fullName>
    </submittedName>
</protein>
<reference evidence="2 3" key="1">
    <citation type="submission" date="2021-06" db="EMBL/GenBank/DDBJ databases">
        <authorList>
            <person name="Palmer J.M."/>
        </authorList>
    </citation>
    <scope>NUCLEOTIDE SEQUENCE [LARGE SCALE GENOMIC DNA]</scope>
    <source>
        <strain evidence="3">if_2019</strain>
        <tissue evidence="2">Muscle</tissue>
    </source>
</reference>
<proteinExistence type="predicted"/>
<feature type="compositionally biased region" description="Basic and acidic residues" evidence="1">
    <location>
        <begin position="29"/>
        <end position="43"/>
    </location>
</feature>
<gene>
    <name evidence="2" type="ORF">ILYODFUR_033882</name>
</gene>
<accession>A0ABV0U014</accession>
<sequence>LESPEKIKNISPEEPSARGSENNQTGQRMDGKQCVGRDEETKNRRALAGSERCATWDEHGGEKVIKTYRAAADDGVFFIRTKVPGSKEPFLRGKSLEENKMFCPGE</sequence>
<dbReference type="Proteomes" id="UP001482620">
    <property type="component" value="Unassembled WGS sequence"/>
</dbReference>
<evidence type="ECO:0000313" key="2">
    <source>
        <dbReference type="EMBL" id="MEQ2238518.1"/>
    </source>
</evidence>
<comment type="caution">
    <text evidence="2">The sequence shown here is derived from an EMBL/GenBank/DDBJ whole genome shotgun (WGS) entry which is preliminary data.</text>
</comment>
<keyword evidence="3" id="KW-1185">Reference proteome</keyword>